<keyword evidence="1" id="KW-1133">Transmembrane helix</keyword>
<gene>
    <name evidence="2" type="ORF">MTR62_03380</name>
</gene>
<evidence type="ECO:0000256" key="1">
    <source>
        <dbReference type="SAM" id="Phobius"/>
    </source>
</evidence>
<dbReference type="Pfam" id="PF05145">
    <property type="entry name" value="AbrB"/>
    <property type="match status" value="1"/>
</dbReference>
<feature type="transmembrane region" description="Helical" evidence="1">
    <location>
        <begin position="215"/>
        <end position="232"/>
    </location>
</feature>
<feature type="transmembrane region" description="Helical" evidence="1">
    <location>
        <begin position="116"/>
        <end position="134"/>
    </location>
</feature>
<keyword evidence="3" id="KW-1185">Reference proteome</keyword>
<sequence>MPPILKHARPWLVLIALSLVLGLGGEALGVPAALMLGPMFAAIAMALRGRSMNTPPALFALAQALVGSLIASSMGPPVLARFLTDWPLFVGSALATLAVAFGTGMLLAALRILPGAVAIWGSAPGLATAMVLMARDSGEDFRMVAFMTYVRVIMVALGASGLAMILGDETGGHAVASAALPWLWPVDPVALGATLATAAAGLLLGRLVRLPAPDILGPLVLGTILNATGVFTDFTLPRALVALAYLIVGWGIGARFTRESVTRARAALPAVLVAILAMMASCFALGLIVARIAGVSIATAYLATSPGGMNSIAIVAASSPVDVGFVMTLQTTRMAAILLIGPWLARTIARRFVHPDASTPDQPEG</sequence>
<dbReference type="PANTHER" id="PTHR38457:SF1">
    <property type="entry name" value="REGULATOR ABRB-RELATED"/>
    <property type="match status" value="1"/>
</dbReference>
<feature type="transmembrane region" description="Helical" evidence="1">
    <location>
        <begin position="57"/>
        <end position="79"/>
    </location>
</feature>
<accession>A0ABT0B9Y5</accession>
<protein>
    <submittedName>
        <fullName evidence="2">AbrB family transcriptional regulator</fullName>
    </submittedName>
</protein>
<evidence type="ECO:0000313" key="3">
    <source>
        <dbReference type="Proteomes" id="UP001162881"/>
    </source>
</evidence>
<organism evidence="2 3">
    <name type="scientific">Novosphingobium organovorum</name>
    <dbReference type="NCBI Taxonomy" id="2930092"/>
    <lineage>
        <taxon>Bacteria</taxon>
        <taxon>Pseudomonadati</taxon>
        <taxon>Pseudomonadota</taxon>
        <taxon>Alphaproteobacteria</taxon>
        <taxon>Sphingomonadales</taxon>
        <taxon>Sphingomonadaceae</taxon>
        <taxon>Novosphingobium</taxon>
    </lineage>
</organism>
<dbReference type="PIRSF" id="PIRSF038991">
    <property type="entry name" value="Protein_AbrB"/>
    <property type="match status" value="1"/>
</dbReference>
<dbReference type="InterPro" id="IPR007820">
    <property type="entry name" value="AbrB_fam"/>
</dbReference>
<feature type="transmembrane region" description="Helical" evidence="1">
    <location>
        <begin position="270"/>
        <end position="303"/>
    </location>
</feature>
<dbReference type="InterPro" id="IPR017516">
    <property type="entry name" value="AbrB_dup"/>
</dbReference>
<dbReference type="RefSeq" id="WP_244016952.1">
    <property type="nucleotide sequence ID" value="NZ_JALHLF010000007.1"/>
</dbReference>
<keyword evidence="1" id="KW-0472">Membrane</keyword>
<evidence type="ECO:0000313" key="2">
    <source>
        <dbReference type="EMBL" id="MCJ2181749.1"/>
    </source>
</evidence>
<dbReference type="NCBIfam" id="TIGR03082">
    <property type="entry name" value="Gneg_AbrB_dup"/>
    <property type="match status" value="2"/>
</dbReference>
<feature type="transmembrane region" description="Helical" evidence="1">
    <location>
        <begin position="186"/>
        <end position="208"/>
    </location>
</feature>
<proteinExistence type="predicted"/>
<name>A0ABT0B9Y5_9SPHN</name>
<feature type="transmembrane region" description="Helical" evidence="1">
    <location>
        <begin position="86"/>
        <end position="110"/>
    </location>
</feature>
<feature type="transmembrane region" description="Helical" evidence="1">
    <location>
        <begin position="146"/>
        <end position="166"/>
    </location>
</feature>
<dbReference type="PANTHER" id="PTHR38457">
    <property type="entry name" value="REGULATOR ABRB-RELATED"/>
    <property type="match status" value="1"/>
</dbReference>
<comment type="caution">
    <text evidence="2">The sequence shown here is derived from an EMBL/GenBank/DDBJ whole genome shotgun (WGS) entry which is preliminary data.</text>
</comment>
<keyword evidence="1" id="KW-0812">Transmembrane</keyword>
<dbReference type="EMBL" id="JALHLF010000007">
    <property type="protein sequence ID" value="MCJ2181749.1"/>
    <property type="molecule type" value="Genomic_DNA"/>
</dbReference>
<reference evidence="2" key="1">
    <citation type="submission" date="2022-03" db="EMBL/GenBank/DDBJ databases">
        <title>Identification of a novel bacterium isolated from mangrove sediments.</title>
        <authorList>
            <person name="Pan X."/>
        </authorList>
    </citation>
    <scope>NUCLEOTIDE SEQUENCE</scope>
    <source>
        <strain evidence="2">B1949</strain>
    </source>
</reference>
<feature type="transmembrane region" description="Helical" evidence="1">
    <location>
        <begin position="238"/>
        <end position="258"/>
    </location>
</feature>
<dbReference type="Proteomes" id="UP001162881">
    <property type="component" value="Unassembled WGS sequence"/>
</dbReference>